<comment type="subcellular location">
    <subcellularLocation>
        <location evidence="7">Cell membrane</location>
    </subcellularLocation>
    <subcellularLocation>
        <location evidence="7">Bacterial flagellum basal body</location>
    </subcellularLocation>
</comment>
<evidence type="ECO:0000256" key="3">
    <source>
        <dbReference type="ARBA" id="ARBA00022989"/>
    </source>
</evidence>
<feature type="chain" id="PRO_5045601563" description="Flagellar protein" evidence="8">
    <location>
        <begin position="17"/>
        <end position="136"/>
    </location>
</feature>
<keyword evidence="1 7" id="KW-1003">Cell membrane</keyword>
<keyword evidence="9" id="KW-0969">Cilium</keyword>
<comment type="caution">
    <text evidence="9">The sequence shown here is derived from an EMBL/GenBank/DDBJ whole genome shotgun (WGS) entry which is preliminary data.</text>
</comment>
<evidence type="ECO:0000256" key="7">
    <source>
        <dbReference type="RuleBase" id="RU362064"/>
    </source>
</evidence>
<keyword evidence="10" id="KW-1185">Reference proteome</keyword>
<accession>A0ABS9K6Q1</accession>
<feature type="transmembrane region" description="Helical" evidence="7">
    <location>
        <begin position="26"/>
        <end position="50"/>
    </location>
</feature>
<sequence>MLHFLTLFLASTYAMASDTPSPGLGFGSYVQAGLALALIVAALAGTAWVARKLSGGKGFGHGGMKVIGGVALGPRERIVLVEIGDDWLVIGIVPGQIRTLHRMSKGSLLAPEEASGEADKPFAQWLKSVTERRRND</sequence>
<organism evidence="9 10">
    <name type="scientific">Dechloromonas hankyongensis</name>
    <dbReference type="NCBI Taxonomy" id="2908002"/>
    <lineage>
        <taxon>Bacteria</taxon>
        <taxon>Pseudomonadati</taxon>
        <taxon>Pseudomonadota</taxon>
        <taxon>Betaproteobacteria</taxon>
        <taxon>Rhodocyclales</taxon>
        <taxon>Azonexaceae</taxon>
        <taxon>Dechloromonas</taxon>
    </lineage>
</organism>
<dbReference type="EMBL" id="JAKLTN010000005">
    <property type="protein sequence ID" value="MCG2578851.1"/>
    <property type="molecule type" value="Genomic_DNA"/>
</dbReference>
<dbReference type="PANTHER" id="PTHR38766:SF1">
    <property type="entry name" value="FLAGELLAR PROTEIN FLIO"/>
    <property type="match status" value="1"/>
</dbReference>
<gene>
    <name evidence="9" type="primary">fliO</name>
    <name evidence="9" type="ORF">LZ012_17795</name>
</gene>
<evidence type="ECO:0000256" key="2">
    <source>
        <dbReference type="ARBA" id="ARBA00022692"/>
    </source>
</evidence>
<dbReference type="RefSeq" id="WP_275712245.1">
    <property type="nucleotide sequence ID" value="NZ_JAKLTN010000005.1"/>
</dbReference>
<evidence type="ECO:0000256" key="4">
    <source>
        <dbReference type="ARBA" id="ARBA00023136"/>
    </source>
</evidence>
<evidence type="ECO:0000256" key="6">
    <source>
        <dbReference type="ARBA" id="ARBA00037937"/>
    </source>
</evidence>
<keyword evidence="4 7" id="KW-0472">Membrane</keyword>
<dbReference type="InterPro" id="IPR022781">
    <property type="entry name" value="Flagellar_biosynth_FliO"/>
</dbReference>
<dbReference type="Pfam" id="PF04347">
    <property type="entry name" value="FliO"/>
    <property type="match status" value="1"/>
</dbReference>
<proteinExistence type="inferred from homology"/>
<comment type="similarity">
    <text evidence="6 7">Belongs to the FliO/MopB family.</text>
</comment>
<keyword evidence="5 7" id="KW-0975">Bacterial flagellum</keyword>
<evidence type="ECO:0000313" key="10">
    <source>
        <dbReference type="Proteomes" id="UP001165384"/>
    </source>
</evidence>
<keyword evidence="8" id="KW-0732">Signal</keyword>
<keyword evidence="9" id="KW-0966">Cell projection</keyword>
<evidence type="ECO:0000256" key="5">
    <source>
        <dbReference type="ARBA" id="ARBA00023143"/>
    </source>
</evidence>
<dbReference type="PANTHER" id="PTHR38766">
    <property type="entry name" value="FLAGELLAR PROTEIN FLIO"/>
    <property type="match status" value="1"/>
</dbReference>
<keyword evidence="3 7" id="KW-1133">Transmembrane helix</keyword>
<dbReference type="Proteomes" id="UP001165384">
    <property type="component" value="Unassembled WGS sequence"/>
</dbReference>
<dbReference type="NCBIfam" id="TIGR03500">
    <property type="entry name" value="FliO_TIGR"/>
    <property type="match status" value="1"/>
</dbReference>
<name>A0ABS9K6Q1_9RHOO</name>
<keyword evidence="9" id="KW-0282">Flagellum</keyword>
<protein>
    <recommendedName>
        <fullName evidence="7">Flagellar protein</fullName>
    </recommendedName>
</protein>
<keyword evidence="2 7" id="KW-0812">Transmembrane</keyword>
<feature type="signal peptide" evidence="8">
    <location>
        <begin position="1"/>
        <end position="16"/>
    </location>
</feature>
<evidence type="ECO:0000256" key="8">
    <source>
        <dbReference type="SAM" id="SignalP"/>
    </source>
</evidence>
<reference evidence="9" key="1">
    <citation type="submission" date="2022-01" db="EMBL/GenBank/DDBJ databases">
        <authorList>
            <person name="Jo J.-H."/>
            <person name="Im W.-T."/>
        </authorList>
    </citation>
    <scope>NUCLEOTIDE SEQUENCE</scope>
    <source>
        <strain evidence="9">XY25</strain>
    </source>
</reference>
<evidence type="ECO:0000256" key="1">
    <source>
        <dbReference type="ARBA" id="ARBA00022475"/>
    </source>
</evidence>
<evidence type="ECO:0000313" key="9">
    <source>
        <dbReference type="EMBL" id="MCG2578851.1"/>
    </source>
</evidence>
<dbReference type="InterPro" id="IPR052205">
    <property type="entry name" value="FliO/MopB"/>
</dbReference>